<proteinExistence type="predicted"/>
<dbReference type="Pfam" id="PF00685">
    <property type="entry name" value="Sulfotransfer_1"/>
    <property type="match status" value="1"/>
</dbReference>
<reference evidence="4 5" key="1">
    <citation type="submission" date="2018-11" db="EMBL/GenBank/DDBJ databases">
        <title>Genomic Encyclopedia of Type Strains, Phase IV (KMG-IV): sequencing the most valuable type-strain genomes for metagenomic binning, comparative biology and taxonomic classification.</title>
        <authorList>
            <person name="Goeker M."/>
        </authorList>
    </citation>
    <scope>NUCLEOTIDE SEQUENCE [LARGE SCALE GENOMIC DNA]</scope>
    <source>
        <strain evidence="4 5">DSM 5900</strain>
    </source>
</reference>
<dbReference type="Gene3D" id="3.40.50.300">
    <property type="entry name" value="P-loop containing nucleotide triphosphate hydrolases"/>
    <property type="match status" value="1"/>
</dbReference>
<dbReference type="PANTHER" id="PTHR10605:SF56">
    <property type="entry name" value="BIFUNCTIONAL HEPARAN SULFATE N-DEACETYLASE_N-SULFOTRANSFERASE"/>
    <property type="match status" value="1"/>
</dbReference>
<dbReference type="SUPFAM" id="SSF52540">
    <property type="entry name" value="P-loop containing nucleoside triphosphate hydrolases"/>
    <property type="match status" value="1"/>
</dbReference>
<accession>A0A3N1KUA4</accession>
<organism evidence="4 5">
    <name type="scientific">Stella humosa</name>
    <dbReference type="NCBI Taxonomy" id="94"/>
    <lineage>
        <taxon>Bacteria</taxon>
        <taxon>Pseudomonadati</taxon>
        <taxon>Pseudomonadota</taxon>
        <taxon>Alphaproteobacteria</taxon>
        <taxon>Rhodospirillales</taxon>
        <taxon>Stellaceae</taxon>
        <taxon>Stella</taxon>
    </lineage>
</organism>
<dbReference type="InterPro" id="IPR027417">
    <property type="entry name" value="P-loop_NTPase"/>
</dbReference>
<comment type="caution">
    <text evidence="4">The sequence shown here is derived from an EMBL/GenBank/DDBJ whole genome shotgun (WGS) entry which is preliminary data.</text>
</comment>
<name>A0A3N1KUA4_9PROT</name>
<feature type="domain" description="Sulfotransferase" evidence="3">
    <location>
        <begin position="6"/>
        <end position="184"/>
    </location>
</feature>
<evidence type="ECO:0000313" key="5">
    <source>
        <dbReference type="Proteomes" id="UP000278222"/>
    </source>
</evidence>
<sequence length="240" mass="26722">MSGRLPDFLGIGAQKAGTTWLFEMLRDHPGLAFPAGKEVHFWDWYQDRGLDWYRSQFADAAPGTRIGDVTPGYAVLPAEAVAQVHRAMPDGRLLFIARNPIERAWSAALMALRWALMYEHEASDAWFLDVFRSGQSLGRGDYAQCMETWLSAFPRERLLVLFYDDLVADPTGVLAAACRHLDVDPAPVLGIAGERLGRRVNAGEGTPLRPSLLGPLRDLYASRIAAFQRLTGRDLSHWLA</sequence>
<dbReference type="InterPro" id="IPR000863">
    <property type="entry name" value="Sulfotransferase_dom"/>
</dbReference>
<evidence type="ECO:0000256" key="2">
    <source>
        <dbReference type="ARBA" id="ARBA00023180"/>
    </source>
</evidence>
<keyword evidence="5" id="KW-1185">Reference proteome</keyword>
<dbReference type="InterPro" id="IPR037359">
    <property type="entry name" value="NST/OST"/>
</dbReference>
<gene>
    <name evidence="4" type="ORF">EDC65_4580</name>
</gene>
<evidence type="ECO:0000313" key="4">
    <source>
        <dbReference type="EMBL" id="ROP83052.1"/>
    </source>
</evidence>
<evidence type="ECO:0000259" key="3">
    <source>
        <dbReference type="Pfam" id="PF00685"/>
    </source>
</evidence>
<keyword evidence="2" id="KW-0325">Glycoprotein</keyword>
<dbReference type="GO" id="GO:0008146">
    <property type="term" value="F:sulfotransferase activity"/>
    <property type="evidence" value="ECO:0007669"/>
    <property type="project" value="InterPro"/>
</dbReference>
<keyword evidence="1 4" id="KW-0808">Transferase</keyword>
<dbReference type="EMBL" id="RJKX01000017">
    <property type="protein sequence ID" value="ROP83052.1"/>
    <property type="molecule type" value="Genomic_DNA"/>
</dbReference>
<protein>
    <submittedName>
        <fullName evidence="4">Sulfotransferase domain-containing protein</fullName>
    </submittedName>
</protein>
<dbReference type="RefSeq" id="WP_170216655.1">
    <property type="nucleotide sequence ID" value="NZ_AP019700.1"/>
</dbReference>
<dbReference type="Proteomes" id="UP000278222">
    <property type="component" value="Unassembled WGS sequence"/>
</dbReference>
<dbReference type="PANTHER" id="PTHR10605">
    <property type="entry name" value="HEPARAN SULFATE SULFOTRANSFERASE"/>
    <property type="match status" value="1"/>
</dbReference>
<dbReference type="AlphaFoldDB" id="A0A3N1KUA4"/>
<evidence type="ECO:0000256" key="1">
    <source>
        <dbReference type="ARBA" id="ARBA00022679"/>
    </source>
</evidence>